<proteinExistence type="inferred from homology"/>
<dbReference type="EMBL" id="JBHSDL010000002">
    <property type="protein sequence ID" value="MFC4372810.1"/>
    <property type="molecule type" value="Genomic_DNA"/>
</dbReference>
<accession>A0ABV8VAC5</accession>
<evidence type="ECO:0000256" key="3">
    <source>
        <dbReference type="ARBA" id="ARBA00023180"/>
    </source>
</evidence>
<keyword evidence="2" id="KW-0597">Phosphoprotein</keyword>
<evidence type="ECO:0000313" key="7">
    <source>
        <dbReference type="Proteomes" id="UP001595844"/>
    </source>
</evidence>
<sequence>MRPHRWTPPRPTARAGQTQSQPPLPSVRLLPVPEAGPEDVVLMPDGRVVTGTEDGAILRIDPADGAVEKIAQTPGRPLGMHAYPDGSLLICVAGHGILRLPAPGAELETLLGDIDGVPLLFPSNVVGDDDGTVYFSLSSRRWPFEQWMGDILEHSGSGQLLRRDPDGRVTVLIESLQFGNGVVLAPDRSCVLVAETGAYRITRYWLSGPRAGTHDHLVENLPGSPDNMSVGSDGLVWVGMVAPRNPLLDKMLAWPGIFRRLAWALPDRLQPAAARSAWVPSTSTAPSYTTCSARARTTPWSPRSSNARAPCIWAVFPNRRSR</sequence>
<keyword evidence="3" id="KW-0325">Glycoprotein</keyword>
<dbReference type="PANTHER" id="PTHR10426:SF88">
    <property type="entry name" value="ADIPOCYTE PLASMA MEMBRANE-ASSOCIATED PROTEIN HEMOMUCIN-RELATED"/>
    <property type="match status" value="1"/>
</dbReference>
<protein>
    <submittedName>
        <fullName evidence="6">SMP-30/gluconolactonase/LRE family protein</fullName>
    </submittedName>
</protein>
<dbReference type="InterPro" id="IPR018119">
    <property type="entry name" value="Strictosidine_synth_cons-reg"/>
</dbReference>
<dbReference type="Pfam" id="PF20067">
    <property type="entry name" value="SSL_N"/>
    <property type="match status" value="1"/>
</dbReference>
<evidence type="ECO:0000256" key="2">
    <source>
        <dbReference type="ARBA" id="ARBA00022553"/>
    </source>
</evidence>
<evidence type="ECO:0000313" key="6">
    <source>
        <dbReference type="EMBL" id="MFC4372810.1"/>
    </source>
</evidence>
<dbReference type="InterPro" id="IPR011042">
    <property type="entry name" value="6-blade_b-propeller_TolB-like"/>
</dbReference>
<keyword evidence="7" id="KW-1185">Reference proteome</keyword>
<dbReference type="RefSeq" id="WP_378555332.1">
    <property type="nucleotide sequence ID" value="NZ_JBHSDL010000002.1"/>
</dbReference>
<feature type="region of interest" description="Disordered" evidence="4">
    <location>
        <begin position="1"/>
        <end position="25"/>
    </location>
</feature>
<organism evidence="6 7">
    <name type="scientific">Nocardia halotolerans</name>
    <dbReference type="NCBI Taxonomy" id="1755878"/>
    <lineage>
        <taxon>Bacteria</taxon>
        <taxon>Bacillati</taxon>
        <taxon>Actinomycetota</taxon>
        <taxon>Actinomycetes</taxon>
        <taxon>Mycobacteriales</taxon>
        <taxon>Nocardiaceae</taxon>
        <taxon>Nocardia</taxon>
    </lineage>
</organism>
<comment type="caution">
    <text evidence="6">The sequence shown here is derived from an EMBL/GenBank/DDBJ whole genome shotgun (WGS) entry which is preliminary data.</text>
</comment>
<gene>
    <name evidence="6" type="ORF">ACFO5K_01750</name>
</gene>
<evidence type="ECO:0000256" key="4">
    <source>
        <dbReference type="SAM" id="MobiDB-lite"/>
    </source>
</evidence>
<dbReference type="Pfam" id="PF03088">
    <property type="entry name" value="Str_synth"/>
    <property type="match status" value="1"/>
</dbReference>
<evidence type="ECO:0000256" key="1">
    <source>
        <dbReference type="ARBA" id="ARBA00009191"/>
    </source>
</evidence>
<name>A0ABV8VAC5_9NOCA</name>
<feature type="domain" description="Strictosidine synthase conserved region" evidence="5">
    <location>
        <begin position="126"/>
        <end position="208"/>
    </location>
</feature>
<evidence type="ECO:0000259" key="5">
    <source>
        <dbReference type="Pfam" id="PF03088"/>
    </source>
</evidence>
<dbReference type="PANTHER" id="PTHR10426">
    <property type="entry name" value="STRICTOSIDINE SYNTHASE-RELATED"/>
    <property type="match status" value="1"/>
</dbReference>
<dbReference type="Gene3D" id="2.120.10.30">
    <property type="entry name" value="TolB, C-terminal domain"/>
    <property type="match status" value="1"/>
</dbReference>
<reference evidence="7" key="1">
    <citation type="journal article" date="2019" name="Int. J. Syst. Evol. Microbiol.">
        <title>The Global Catalogue of Microorganisms (GCM) 10K type strain sequencing project: providing services to taxonomists for standard genome sequencing and annotation.</title>
        <authorList>
            <consortium name="The Broad Institute Genomics Platform"/>
            <consortium name="The Broad Institute Genome Sequencing Center for Infectious Disease"/>
            <person name="Wu L."/>
            <person name="Ma J."/>
        </authorList>
    </citation>
    <scope>NUCLEOTIDE SEQUENCE [LARGE SCALE GENOMIC DNA]</scope>
    <source>
        <strain evidence="7">IBRC-M 10490</strain>
    </source>
</reference>
<dbReference type="Proteomes" id="UP001595844">
    <property type="component" value="Unassembled WGS sequence"/>
</dbReference>
<dbReference type="SUPFAM" id="SSF63829">
    <property type="entry name" value="Calcium-dependent phosphotriesterase"/>
    <property type="match status" value="1"/>
</dbReference>
<comment type="similarity">
    <text evidence="1">Belongs to the strictosidine synthase family.</text>
</comment>